<reference evidence="2" key="2">
    <citation type="submission" date="2022-01" db="EMBL/GenBank/DDBJ databases">
        <authorList>
            <person name="Yamashiro T."/>
            <person name="Shiraishi A."/>
            <person name="Satake H."/>
            <person name="Nakayama K."/>
        </authorList>
    </citation>
    <scope>NUCLEOTIDE SEQUENCE</scope>
</reference>
<keyword evidence="2" id="KW-0695">RNA-directed DNA polymerase</keyword>
<evidence type="ECO:0000313" key="2">
    <source>
        <dbReference type="EMBL" id="GJT73535.1"/>
    </source>
</evidence>
<keyword evidence="2" id="KW-0548">Nucleotidyltransferase</keyword>
<reference evidence="2" key="1">
    <citation type="journal article" date="2022" name="Int. J. Mol. Sci.">
        <title>Draft Genome of Tanacetum Coccineum: Genomic Comparison of Closely Related Tanacetum-Family Plants.</title>
        <authorList>
            <person name="Yamashiro T."/>
            <person name="Shiraishi A."/>
            <person name="Nakayama K."/>
            <person name="Satake H."/>
        </authorList>
    </citation>
    <scope>NUCLEOTIDE SEQUENCE</scope>
</reference>
<evidence type="ECO:0000259" key="1">
    <source>
        <dbReference type="Pfam" id="PF13966"/>
    </source>
</evidence>
<comment type="caution">
    <text evidence="2">The sequence shown here is derived from an EMBL/GenBank/DDBJ whole genome shotgun (WGS) entry which is preliminary data.</text>
</comment>
<dbReference type="Pfam" id="PF13966">
    <property type="entry name" value="zf-RVT"/>
    <property type="match status" value="1"/>
</dbReference>
<sequence length="604" mass="69073">MVPLLVLTRCPLILFPKSIVTIWNFLSLVMKLKGLFGNVVVIVPQDLTVSPFVFTAFWDTIEEDVVRFVQEFSISHEIPKGCNPSFIALIPKTPNAKFVSDFHPISLIGCQYKLIGKLLANRLSNVIGDLVSFNRLSLKGGLKINIDKSKVLGVGVSDEEISHMAHIIGCGISKCPFKYLGVPVGCNMNRCVNWSAITNIFTSKLSSWKARLLSIGGRLSLIKAVLGNLPTYFMSIYLMPVSIRSKLESMRSKFFRGADQNDSKMAWIKWEKCLSSKKKGGLGIGNGASTRFWEDTWCGNSPLKLQFPRIYNLDTDRNCLISNRIPFNWSSVLRRLPRGGAELNQFEALGEAIRNVSLTDQSDSWTWSIGVGYSVASTRVLVDEKLLDSSLEATRWIRYIPIKVNVFLWRLNLNKLPSRVNLDRKGIEVSSLLCPTCQIDVETVNHIFFNCEMAKDLWSLLAKWWELDIPFCSNISDWYDWLDDACVAANIRLVLEGVGGTLMWAIWSFRNHLIFSNPPPKKATLWDFIVSQSFLWFSSRNPTCKVSWIGRSTIEKISFSMDLYIFYEDDDMYFLPWIFDFEFVPWIFDFEFLNDDERRDIKEM</sequence>
<proteinExistence type="predicted"/>
<gene>
    <name evidence="2" type="ORF">Tco_1032821</name>
</gene>
<dbReference type="GO" id="GO:0003964">
    <property type="term" value="F:RNA-directed DNA polymerase activity"/>
    <property type="evidence" value="ECO:0007669"/>
    <property type="project" value="UniProtKB-KW"/>
</dbReference>
<dbReference type="Proteomes" id="UP001151760">
    <property type="component" value="Unassembled WGS sequence"/>
</dbReference>
<organism evidence="2 3">
    <name type="scientific">Tanacetum coccineum</name>
    <dbReference type="NCBI Taxonomy" id="301880"/>
    <lineage>
        <taxon>Eukaryota</taxon>
        <taxon>Viridiplantae</taxon>
        <taxon>Streptophyta</taxon>
        <taxon>Embryophyta</taxon>
        <taxon>Tracheophyta</taxon>
        <taxon>Spermatophyta</taxon>
        <taxon>Magnoliopsida</taxon>
        <taxon>eudicotyledons</taxon>
        <taxon>Gunneridae</taxon>
        <taxon>Pentapetalae</taxon>
        <taxon>asterids</taxon>
        <taxon>campanulids</taxon>
        <taxon>Asterales</taxon>
        <taxon>Asteraceae</taxon>
        <taxon>Asteroideae</taxon>
        <taxon>Anthemideae</taxon>
        <taxon>Anthemidinae</taxon>
        <taxon>Tanacetum</taxon>
    </lineage>
</organism>
<dbReference type="EMBL" id="BQNB010018360">
    <property type="protein sequence ID" value="GJT73535.1"/>
    <property type="molecule type" value="Genomic_DNA"/>
</dbReference>
<evidence type="ECO:0000313" key="3">
    <source>
        <dbReference type="Proteomes" id="UP001151760"/>
    </source>
</evidence>
<accession>A0ABQ5GCW6</accession>
<dbReference type="InterPro" id="IPR026960">
    <property type="entry name" value="RVT-Znf"/>
</dbReference>
<keyword evidence="2" id="KW-0808">Transferase</keyword>
<name>A0ABQ5GCW6_9ASTR</name>
<dbReference type="PANTHER" id="PTHR33116">
    <property type="entry name" value="REVERSE TRANSCRIPTASE ZINC-BINDING DOMAIN-CONTAINING PROTEIN-RELATED-RELATED"/>
    <property type="match status" value="1"/>
</dbReference>
<protein>
    <submittedName>
        <fullName evidence="2">RNA-directed DNA polymerase, eukaryota, reverse transcriptase zinc-binding domain protein</fullName>
    </submittedName>
</protein>
<dbReference type="PANTHER" id="PTHR33116:SF79">
    <property type="entry name" value="REVERSE TRANSCRIPTASE DOMAIN, ZINC FINGER, CCHC-TYPE-RELATED"/>
    <property type="match status" value="1"/>
</dbReference>
<feature type="domain" description="Reverse transcriptase zinc-binding" evidence="1">
    <location>
        <begin position="374"/>
        <end position="458"/>
    </location>
</feature>
<keyword evidence="3" id="KW-1185">Reference proteome</keyword>